<dbReference type="OrthoDB" id="52242at2745"/>
<comment type="caution">
    <text evidence="1">The sequence shown here is derived from an EMBL/GenBank/DDBJ whole genome shotgun (WGS) entry which is preliminary data.</text>
</comment>
<protein>
    <submittedName>
        <fullName evidence="1">Uncharacterized protein</fullName>
    </submittedName>
</protein>
<dbReference type="RefSeq" id="WP_096655196.1">
    <property type="nucleotide sequence ID" value="NZ_NWUX01000035.1"/>
</dbReference>
<dbReference type="AlphaFoldDB" id="A0A2A4HFA8"/>
<reference evidence="2" key="1">
    <citation type="submission" date="2017-09" db="EMBL/GenBank/DDBJ databases">
        <authorList>
            <person name="Cho G.-S."/>
            <person name="Oguntoyinbo F.A."/>
            <person name="Cnockaert M."/>
            <person name="Kabisch J."/>
            <person name="Neve H."/>
            <person name="Bockelmann W."/>
            <person name="Wenning M."/>
            <person name="Franz C.M."/>
            <person name="Vandamme P."/>
        </authorList>
    </citation>
    <scope>NUCLEOTIDE SEQUENCE [LARGE SCALE GENOMIC DNA]</scope>
    <source>
        <strain evidence="2">MBT G8648</strain>
    </source>
</reference>
<accession>A0A2A4HFA8</accession>
<sequence length="287" mass="31415">MNNNTPSDAKFYYTDDLSDLPLNGGIASDDLFHLSAKEESGVVFSGQNPEASLPNLAPSALGQCLFSPATEESTNYCHVKVPLLSVGTTQYRIMPMAYINATVFNTPASIPLFEPVEVTESGVLTFRYKGKYPLYTILHGGITMTVRVNESGIGRSRITLVLIAINDDHKPSWEKGQNNGNMFLGASMASLDQAPTVLATPNEYTDVEPDNPTDGSALDGQWVRKTIQVCKDVVFYPETTYAFRILSRSYGTVSHVDYGYRFESGGFSCMFDASAILKAKLAQLKDE</sequence>
<evidence type="ECO:0000313" key="1">
    <source>
        <dbReference type="EMBL" id="PCF93598.1"/>
    </source>
</evidence>
<proteinExistence type="predicted"/>
<organism evidence="1 2">
    <name type="scientific">Vreelandella nigrificans</name>
    <dbReference type="NCBI Taxonomy" id="2042704"/>
    <lineage>
        <taxon>Bacteria</taxon>
        <taxon>Pseudomonadati</taxon>
        <taxon>Pseudomonadota</taxon>
        <taxon>Gammaproteobacteria</taxon>
        <taxon>Oceanospirillales</taxon>
        <taxon>Halomonadaceae</taxon>
        <taxon>Vreelandella</taxon>
    </lineage>
</organism>
<keyword evidence="2" id="KW-1185">Reference proteome</keyword>
<dbReference type="EMBL" id="NWUX01000035">
    <property type="protein sequence ID" value="PCF93598.1"/>
    <property type="molecule type" value="Genomic_DNA"/>
</dbReference>
<name>A0A2A4HFA8_9GAMM</name>
<gene>
    <name evidence="1" type="ORF">CPA45_21530</name>
</gene>
<dbReference type="Proteomes" id="UP000218677">
    <property type="component" value="Unassembled WGS sequence"/>
</dbReference>
<evidence type="ECO:0000313" key="2">
    <source>
        <dbReference type="Proteomes" id="UP000218677"/>
    </source>
</evidence>